<evidence type="ECO:0000313" key="4">
    <source>
        <dbReference type="Proteomes" id="UP000789831"/>
    </source>
</evidence>
<dbReference type="InterPro" id="IPR029058">
    <property type="entry name" value="AB_hydrolase_fold"/>
</dbReference>
<dbReference type="Gene3D" id="3.40.50.1820">
    <property type="entry name" value="alpha/beta hydrolase"/>
    <property type="match status" value="1"/>
</dbReference>
<dbReference type="SUPFAM" id="SSF53474">
    <property type="entry name" value="alpha/beta-Hydrolases"/>
    <property type="match status" value="1"/>
</dbReference>
<feature type="domain" description="Xaa-Pro dipeptidyl-peptidase-like" evidence="2">
    <location>
        <begin position="21"/>
        <end position="112"/>
    </location>
</feature>
<sequence>MSSSNTPTATSREIFIPSIHDGTLLEARVTYFRNPKVNKVSEQQPVNSVVISHPYGPLGGDNENNVVIAFENFFLRRGYLTVAFNFRGSGRSGGRNTWSGEAETSDYNTMLQFLGNRGKDLNSDRIIMEIPPIKEIIIAGYSYGSLIATTLSPITITSNTSPIPIPISFILISYPLSVIWFLTFFRGSKYSQHMKSLLDNNNSRVLFVYGTSDQFTGVNAYKKWIKDNKIEERNMWSVRELRGGDHFWFGRGMEEKLLHVLEEWIDGSGGGGA</sequence>
<dbReference type="PANTHER" id="PTHR42103:SF2">
    <property type="entry name" value="AB HYDROLASE-1 DOMAIN-CONTAINING PROTEIN"/>
    <property type="match status" value="1"/>
</dbReference>
<reference evidence="3" key="1">
    <citation type="submission" date="2021-06" db="EMBL/GenBank/DDBJ databases">
        <authorList>
            <person name="Kallberg Y."/>
            <person name="Tangrot J."/>
            <person name="Rosling A."/>
        </authorList>
    </citation>
    <scope>NUCLEOTIDE SEQUENCE</scope>
    <source>
        <strain evidence="3">MT106</strain>
    </source>
</reference>
<dbReference type="AlphaFoldDB" id="A0A9N9GKD3"/>
<comment type="caution">
    <text evidence="3">The sequence shown here is derived from an EMBL/GenBank/DDBJ whole genome shotgun (WGS) entry which is preliminary data.</text>
</comment>
<evidence type="ECO:0000259" key="2">
    <source>
        <dbReference type="Pfam" id="PF02129"/>
    </source>
</evidence>
<organism evidence="3 4">
    <name type="scientific">Ambispora gerdemannii</name>
    <dbReference type="NCBI Taxonomy" id="144530"/>
    <lineage>
        <taxon>Eukaryota</taxon>
        <taxon>Fungi</taxon>
        <taxon>Fungi incertae sedis</taxon>
        <taxon>Mucoromycota</taxon>
        <taxon>Glomeromycotina</taxon>
        <taxon>Glomeromycetes</taxon>
        <taxon>Archaeosporales</taxon>
        <taxon>Ambisporaceae</taxon>
        <taxon>Ambispora</taxon>
    </lineage>
</organism>
<evidence type="ECO:0000313" key="3">
    <source>
        <dbReference type="EMBL" id="CAG8608215.1"/>
    </source>
</evidence>
<name>A0A9N9GKD3_9GLOM</name>
<proteinExistence type="predicted"/>
<protein>
    <submittedName>
        <fullName evidence="3">6837_t:CDS:1</fullName>
    </submittedName>
</protein>
<dbReference type="EMBL" id="CAJVPL010002363">
    <property type="protein sequence ID" value="CAG8608215.1"/>
    <property type="molecule type" value="Genomic_DNA"/>
</dbReference>
<feature type="non-terminal residue" evidence="3">
    <location>
        <position position="1"/>
    </location>
</feature>
<feature type="transmembrane region" description="Helical" evidence="1">
    <location>
        <begin position="136"/>
        <end position="157"/>
    </location>
</feature>
<dbReference type="OrthoDB" id="10260961at2759"/>
<keyword evidence="1" id="KW-0812">Transmembrane</keyword>
<dbReference type="Pfam" id="PF02129">
    <property type="entry name" value="Peptidase_S15"/>
    <property type="match status" value="1"/>
</dbReference>
<feature type="transmembrane region" description="Helical" evidence="1">
    <location>
        <begin position="163"/>
        <end position="185"/>
    </location>
</feature>
<gene>
    <name evidence="3" type="ORF">AGERDE_LOCUS9454</name>
</gene>
<dbReference type="GO" id="GO:0016787">
    <property type="term" value="F:hydrolase activity"/>
    <property type="evidence" value="ECO:0007669"/>
    <property type="project" value="InterPro"/>
</dbReference>
<dbReference type="Proteomes" id="UP000789831">
    <property type="component" value="Unassembled WGS sequence"/>
</dbReference>
<dbReference type="InterPro" id="IPR000383">
    <property type="entry name" value="Xaa-Pro-like_dom"/>
</dbReference>
<keyword evidence="4" id="KW-1185">Reference proteome</keyword>
<dbReference type="PANTHER" id="PTHR42103">
    <property type="entry name" value="ALPHA/BETA-HYDROLASES SUPERFAMILY PROTEIN"/>
    <property type="match status" value="1"/>
</dbReference>
<keyword evidence="1" id="KW-1133">Transmembrane helix</keyword>
<keyword evidence="1" id="KW-0472">Membrane</keyword>
<evidence type="ECO:0000256" key="1">
    <source>
        <dbReference type="SAM" id="Phobius"/>
    </source>
</evidence>
<accession>A0A9N9GKD3</accession>